<evidence type="ECO:0000313" key="2">
    <source>
        <dbReference type="EMBL" id="CAJ1954501.1"/>
    </source>
</evidence>
<reference evidence="2" key="1">
    <citation type="submission" date="2023-08" db="EMBL/GenBank/DDBJ databases">
        <authorList>
            <person name="Audoor S."/>
            <person name="Bilcke G."/>
        </authorList>
    </citation>
    <scope>NUCLEOTIDE SEQUENCE</scope>
</reference>
<proteinExistence type="predicted"/>
<feature type="transmembrane region" description="Helical" evidence="1">
    <location>
        <begin position="28"/>
        <end position="50"/>
    </location>
</feature>
<feature type="transmembrane region" description="Helical" evidence="1">
    <location>
        <begin position="92"/>
        <end position="115"/>
    </location>
</feature>
<keyword evidence="1" id="KW-0812">Transmembrane</keyword>
<protein>
    <submittedName>
        <fullName evidence="2">Uncharacterized protein</fullName>
    </submittedName>
</protein>
<dbReference type="Proteomes" id="UP001295423">
    <property type="component" value="Unassembled WGS sequence"/>
</dbReference>
<organism evidence="2 3">
    <name type="scientific">Cylindrotheca closterium</name>
    <dbReference type="NCBI Taxonomy" id="2856"/>
    <lineage>
        <taxon>Eukaryota</taxon>
        <taxon>Sar</taxon>
        <taxon>Stramenopiles</taxon>
        <taxon>Ochrophyta</taxon>
        <taxon>Bacillariophyta</taxon>
        <taxon>Bacillariophyceae</taxon>
        <taxon>Bacillariophycidae</taxon>
        <taxon>Bacillariales</taxon>
        <taxon>Bacillariaceae</taxon>
        <taxon>Cylindrotheca</taxon>
    </lineage>
</organism>
<name>A0AAD2JIU3_9STRA</name>
<evidence type="ECO:0000313" key="3">
    <source>
        <dbReference type="Proteomes" id="UP001295423"/>
    </source>
</evidence>
<sequence>MWFYSFYLGMYFLLVIRYQWSDRKIAKYFEFISFGVAAGISWSAGLWGLVTKSFNPRPNDLLCLSQGYPYKCELDPNVECIRGGADTNVGSMIATVSSLCGIGGLVTTTMVYFSVWEITKQHRSKHRYSSALGMEQRLKEVAKQCMLYFLVYVNVFIWPIGTNIIYGISRKDSGEEPARNDLGPYIYSLISWFFFPITGLLNCMVYLRPRYVQWRLAVPQEGRIWAIRKAISPDRLPLPEASSEMSSNVNRIASPSVEFAANTGNLRFVAKALESFVDDDDSDERVEANRRNVQYTSEENEEDIIIGDIDDGDKVFQSEVASIMEGTSKKVVKTEAEQTLDSIVE</sequence>
<keyword evidence="1" id="KW-1133">Transmembrane helix</keyword>
<comment type="caution">
    <text evidence="2">The sequence shown here is derived from an EMBL/GenBank/DDBJ whole genome shotgun (WGS) entry which is preliminary data.</text>
</comment>
<evidence type="ECO:0000256" key="1">
    <source>
        <dbReference type="SAM" id="Phobius"/>
    </source>
</evidence>
<keyword evidence="3" id="KW-1185">Reference proteome</keyword>
<accession>A0AAD2JIU3</accession>
<dbReference type="EMBL" id="CAKOGP040001869">
    <property type="protein sequence ID" value="CAJ1954501.1"/>
    <property type="molecule type" value="Genomic_DNA"/>
</dbReference>
<gene>
    <name evidence="2" type="ORF">CYCCA115_LOCUS15094</name>
</gene>
<feature type="transmembrane region" description="Helical" evidence="1">
    <location>
        <begin position="6"/>
        <end position="21"/>
    </location>
</feature>
<keyword evidence="1" id="KW-0472">Membrane</keyword>
<dbReference type="AlphaFoldDB" id="A0AAD2JIU3"/>
<feature type="transmembrane region" description="Helical" evidence="1">
    <location>
        <begin position="145"/>
        <end position="166"/>
    </location>
</feature>
<feature type="transmembrane region" description="Helical" evidence="1">
    <location>
        <begin position="186"/>
        <end position="207"/>
    </location>
</feature>